<comment type="caution">
    <text evidence="3">The sequence shown here is derived from an EMBL/GenBank/DDBJ whole genome shotgun (WGS) entry which is preliminary data.</text>
</comment>
<evidence type="ECO:0000259" key="2">
    <source>
        <dbReference type="Pfam" id="PF05170"/>
    </source>
</evidence>
<gene>
    <name evidence="3" type="ORF">MRSR164_19900</name>
</gene>
<feature type="domain" description="AsmA" evidence="2">
    <location>
        <begin position="356"/>
        <end position="526"/>
    </location>
</feature>
<dbReference type="PANTHER" id="PTHR30441:SF4">
    <property type="entry name" value="PROTEIN ASMA"/>
    <property type="match status" value="1"/>
</dbReference>
<organism evidence="3 4">
    <name type="scientific">Methylobacterium radiotolerans</name>
    <dbReference type="NCBI Taxonomy" id="31998"/>
    <lineage>
        <taxon>Bacteria</taxon>
        <taxon>Pseudomonadati</taxon>
        <taxon>Pseudomonadota</taxon>
        <taxon>Alphaproteobacteria</taxon>
        <taxon>Hyphomicrobiales</taxon>
        <taxon>Methylobacteriaceae</taxon>
        <taxon>Methylobacterium</taxon>
    </lineage>
</organism>
<keyword evidence="4" id="KW-1185">Reference proteome</keyword>
<dbReference type="EMBL" id="MLBY01000005">
    <property type="protein sequence ID" value="MEE7458965.1"/>
    <property type="molecule type" value="Genomic_DNA"/>
</dbReference>
<evidence type="ECO:0000313" key="3">
    <source>
        <dbReference type="EMBL" id="MEE7458965.1"/>
    </source>
</evidence>
<dbReference type="InterPro" id="IPR052894">
    <property type="entry name" value="AsmA-related"/>
</dbReference>
<dbReference type="Proteomes" id="UP001349262">
    <property type="component" value="Unassembled WGS sequence"/>
</dbReference>
<evidence type="ECO:0000313" key="4">
    <source>
        <dbReference type="Proteomes" id="UP001349262"/>
    </source>
</evidence>
<dbReference type="PANTHER" id="PTHR30441">
    <property type="entry name" value="DUF748 DOMAIN-CONTAINING PROTEIN"/>
    <property type="match status" value="1"/>
</dbReference>
<protein>
    <submittedName>
        <fullName evidence="3">AsmA family protein</fullName>
    </submittedName>
</protein>
<reference evidence="3 4" key="1">
    <citation type="journal article" date="2012" name="Genet. Mol. Biol.">
        <title>Analysis of 16S rRNA and mxaF genes revealing insights into Methylobacterium niche-specific plant association.</title>
        <authorList>
            <person name="Dourado M.N."/>
            <person name="Andreote F.D."/>
            <person name="Dini-Andreote F."/>
            <person name="Conti R."/>
            <person name="Araujo J.M."/>
            <person name="Araujo W.L."/>
        </authorList>
    </citation>
    <scope>NUCLEOTIDE SEQUENCE [LARGE SCALE GENOMIC DNA]</scope>
    <source>
        <strain evidence="3 4">SR1.6/4</strain>
    </source>
</reference>
<dbReference type="InterPro" id="IPR007844">
    <property type="entry name" value="AsmA"/>
</dbReference>
<proteinExistence type="predicted"/>
<accession>A0ABU7TEL6</accession>
<evidence type="ECO:0000256" key="1">
    <source>
        <dbReference type="SAM" id="MobiDB-lite"/>
    </source>
</evidence>
<feature type="region of interest" description="Disordered" evidence="1">
    <location>
        <begin position="590"/>
        <end position="609"/>
    </location>
</feature>
<dbReference type="Pfam" id="PF05170">
    <property type="entry name" value="AsmA"/>
    <property type="match status" value="1"/>
</dbReference>
<name>A0ABU7TEL6_9HYPH</name>
<sequence length="628" mass="65141">MSLRRTLPALGFGLVAAGLVAACLPWSVEAPGVSRFVSRGLQQGWGVALTARGRTGIVLLPVPRVVFEDIRLNEGDEAGPILAAGGSLSLQLDLPALITGRVEVDSLSLHGAEVHLPQQAGDTRWAGATERLMHSIADESNEHPRRIILARATVTGRDPRDGALRSARDVNLTLSWPAWSESLALAGSLRWNDQTVQLTLTDLRPHALLSGETSPFVASLAWPSGSLSAEGGGSLREGFKASGSGILQTRSLPGTLALTGSDLALSPFVQDLSVEGSFEAAAGQIQFPNVTVRTGGNILEGAGSASFGPRRNAVQATLAADNLNLSPLLADLLSLTGLDEAPDAAWRRRPLDLRPLTGGDLDLRISAGSARIGPVQMSDLASSVLVREDGIEASLGRATVQGGVIKGRAIFSSAEGDPTLTRVKAQGSFDRLDLGALLTDLGQDRWMLGASQGSLAVEGAGRDTEGMIRALTGRLALASADGALSGLDLADVVQRRSAPAPGSLARRNGRTSFEKAAISVLFADGVGEIVEGALTARGVRASLSGRIGLMDRRLQARAELRPPTPASGDGTAHPATLFEITGPWTSLSVRGGADEAAPTNAGDAFQRPGADLPLGIRAYVPANTSETP</sequence>
<dbReference type="PROSITE" id="PS51257">
    <property type="entry name" value="PROKAR_LIPOPROTEIN"/>
    <property type="match status" value="1"/>
</dbReference>